<dbReference type="HAMAP" id="MF_01151">
    <property type="entry name" value="GrpE"/>
    <property type="match status" value="1"/>
</dbReference>
<protein>
    <submittedName>
        <fullName evidence="5">GrpE protein</fullName>
    </submittedName>
</protein>
<dbReference type="GO" id="GO:0000774">
    <property type="term" value="F:adenyl-nucleotide exchange factor activity"/>
    <property type="evidence" value="ECO:0007669"/>
    <property type="project" value="InterPro"/>
</dbReference>
<dbReference type="GO" id="GO:0051087">
    <property type="term" value="F:protein-folding chaperone binding"/>
    <property type="evidence" value="ECO:0007669"/>
    <property type="project" value="InterPro"/>
</dbReference>
<feature type="region of interest" description="Disordered" evidence="4">
    <location>
        <begin position="35"/>
        <end position="63"/>
    </location>
</feature>
<evidence type="ECO:0000256" key="3">
    <source>
        <dbReference type="RuleBase" id="RU004478"/>
    </source>
</evidence>
<comment type="similarity">
    <text evidence="1 3">Belongs to the GrpE family.</text>
</comment>
<dbReference type="Gene3D" id="3.90.20.20">
    <property type="match status" value="1"/>
</dbReference>
<organism evidence="5 6">
    <name type="scientific">Symbiodinium pilosum</name>
    <name type="common">Dinoflagellate</name>
    <dbReference type="NCBI Taxonomy" id="2952"/>
    <lineage>
        <taxon>Eukaryota</taxon>
        <taxon>Sar</taxon>
        <taxon>Alveolata</taxon>
        <taxon>Dinophyceae</taxon>
        <taxon>Suessiales</taxon>
        <taxon>Symbiodiniaceae</taxon>
        <taxon>Symbiodinium</taxon>
    </lineage>
</organism>
<name>A0A812XRV0_SYMPI</name>
<evidence type="ECO:0000313" key="5">
    <source>
        <dbReference type="EMBL" id="CAE7740657.1"/>
    </source>
</evidence>
<dbReference type="InterPro" id="IPR000740">
    <property type="entry name" value="GrpE"/>
</dbReference>
<dbReference type="CDD" id="cd00446">
    <property type="entry name" value="GrpE"/>
    <property type="match status" value="1"/>
</dbReference>
<dbReference type="GO" id="GO:0042803">
    <property type="term" value="F:protein homodimerization activity"/>
    <property type="evidence" value="ECO:0007669"/>
    <property type="project" value="InterPro"/>
</dbReference>
<evidence type="ECO:0000313" key="6">
    <source>
        <dbReference type="Proteomes" id="UP000649617"/>
    </source>
</evidence>
<dbReference type="SUPFAM" id="SSF51064">
    <property type="entry name" value="Head domain of nucleotide exchange factor GrpE"/>
    <property type="match status" value="1"/>
</dbReference>
<dbReference type="GO" id="GO:0051082">
    <property type="term" value="F:unfolded protein binding"/>
    <property type="evidence" value="ECO:0007669"/>
    <property type="project" value="TreeGrafter"/>
</dbReference>
<keyword evidence="6" id="KW-1185">Reference proteome</keyword>
<sequence>MAGRRPLLAIGIAAAVVAAGTSFLAPGQFRSTVQQSGTALRWPKRTQRRFSESESETTEELSDAAKANIEKLQAEIDELKTIKEEKQGAHSRLKLEIDNFRQRTSAELAAARGKAAVPLVQELIPIADEFEYAKQNLKVETDGQKAVVAKFEALFDKMLDSWKSLGIEKMATVGEEFNPELHEAVSMIPSEEYKEEVVSNELRPGWVLKTPGSDEQQVLRAALVIVSSGPGPA</sequence>
<dbReference type="Proteomes" id="UP000649617">
    <property type="component" value="Unassembled WGS sequence"/>
</dbReference>
<feature type="compositionally biased region" description="Acidic residues" evidence="4">
    <location>
        <begin position="53"/>
        <end position="62"/>
    </location>
</feature>
<dbReference type="PANTHER" id="PTHR21237">
    <property type="entry name" value="GRPE PROTEIN"/>
    <property type="match status" value="1"/>
</dbReference>
<gene>
    <name evidence="5" type="primary">grpE</name>
    <name evidence="5" type="ORF">SPIL2461_LOCUS21306</name>
</gene>
<dbReference type="InterPro" id="IPR009012">
    <property type="entry name" value="GrpE_head"/>
</dbReference>
<proteinExistence type="inferred from homology"/>
<dbReference type="Pfam" id="PF01025">
    <property type="entry name" value="GrpE"/>
    <property type="match status" value="1"/>
</dbReference>
<dbReference type="Gene3D" id="2.30.22.10">
    <property type="entry name" value="Head domain of nucleotide exchange factor GrpE"/>
    <property type="match status" value="1"/>
</dbReference>
<dbReference type="EMBL" id="CAJNIZ010046135">
    <property type="protein sequence ID" value="CAE7740657.1"/>
    <property type="molecule type" value="Genomic_DNA"/>
</dbReference>
<dbReference type="PANTHER" id="PTHR21237:SF40">
    <property type="entry name" value="CELL CYCLE AND APOPTOSIS REGULATOR PROTEIN 2"/>
    <property type="match status" value="1"/>
</dbReference>
<keyword evidence="2" id="KW-0143">Chaperone</keyword>
<reference evidence="5" key="1">
    <citation type="submission" date="2021-02" db="EMBL/GenBank/DDBJ databases">
        <authorList>
            <person name="Dougan E. K."/>
            <person name="Rhodes N."/>
            <person name="Thang M."/>
            <person name="Chan C."/>
        </authorList>
    </citation>
    <scope>NUCLEOTIDE SEQUENCE</scope>
</reference>
<dbReference type="SUPFAM" id="SSF58014">
    <property type="entry name" value="Coiled-coil domain of nucleotide exchange factor GrpE"/>
    <property type="match status" value="1"/>
</dbReference>
<dbReference type="OrthoDB" id="201635at2759"/>
<accession>A0A812XRV0</accession>
<comment type="caution">
    <text evidence="5">The sequence shown here is derived from an EMBL/GenBank/DDBJ whole genome shotgun (WGS) entry which is preliminary data.</text>
</comment>
<dbReference type="PRINTS" id="PR00773">
    <property type="entry name" value="GRPEPROTEIN"/>
</dbReference>
<dbReference type="AlphaFoldDB" id="A0A812XRV0"/>
<dbReference type="InterPro" id="IPR013805">
    <property type="entry name" value="GrpE_CC"/>
</dbReference>
<evidence type="ECO:0000256" key="4">
    <source>
        <dbReference type="SAM" id="MobiDB-lite"/>
    </source>
</evidence>
<dbReference type="GO" id="GO:0006457">
    <property type="term" value="P:protein folding"/>
    <property type="evidence" value="ECO:0007669"/>
    <property type="project" value="InterPro"/>
</dbReference>
<evidence type="ECO:0000256" key="2">
    <source>
        <dbReference type="ARBA" id="ARBA00023186"/>
    </source>
</evidence>
<evidence type="ECO:0000256" key="1">
    <source>
        <dbReference type="ARBA" id="ARBA00009054"/>
    </source>
</evidence>